<gene>
    <name evidence="1" type="ORF">TNCV_2146071</name>
</gene>
<sequence>MNVNVALFSDSKDFCERSRVAAWSRYRIVAGLFTSSLPVPLKTYRGGEPSMLNLSRVQTSSRRCGVVVKRGVPAQVSSLSLDHSSKLRGPSPKGLVLLNSATLTNSLTRDHAILNNDKLP</sequence>
<keyword evidence="2" id="KW-1185">Reference proteome</keyword>
<dbReference type="Proteomes" id="UP000887159">
    <property type="component" value="Unassembled WGS sequence"/>
</dbReference>
<evidence type="ECO:0000313" key="1">
    <source>
        <dbReference type="EMBL" id="GFY19914.1"/>
    </source>
</evidence>
<name>A0A8X6VRZ3_TRICX</name>
<reference evidence="1" key="1">
    <citation type="submission" date="2020-08" db="EMBL/GenBank/DDBJ databases">
        <title>Multicomponent nature underlies the extraordinary mechanical properties of spider dragline silk.</title>
        <authorList>
            <person name="Kono N."/>
            <person name="Nakamura H."/>
            <person name="Mori M."/>
            <person name="Yoshida Y."/>
            <person name="Ohtoshi R."/>
            <person name="Malay A.D."/>
            <person name="Moran D.A.P."/>
            <person name="Tomita M."/>
            <person name="Numata K."/>
            <person name="Arakawa K."/>
        </authorList>
    </citation>
    <scope>NUCLEOTIDE SEQUENCE</scope>
</reference>
<dbReference type="AlphaFoldDB" id="A0A8X6VRZ3"/>
<protein>
    <submittedName>
        <fullName evidence="1">Uncharacterized protein</fullName>
    </submittedName>
</protein>
<proteinExistence type="predicted"/>
<organism evidence="1 2">
    <name type="scientific">Trichonephila clavipes</name>
    <name type="common">Golden silk orbweaver</name>
    <name type="synonym">Nephila clavipes</name>
    <dbReference type="NCBI Taxonomy" id="2585209"/>
    <lineage>
        <taxon>Eukaryota</taxon>
        <taxon>Metazoa</taxon>
        <taxon>Ecdysozoa</taxon>
        <taxon>Arthropoda</taxon>
        <taxon>Chelicerata</taxon>
        <taxon>Arachnida</taxon>
        <taxon>Araneae</taxon>
        <taxon>Araneomorphae</taxon>
        <taxon>Entelegynae</taxon>
        <taxon>Araneoidea</taxon>
        <taxon>Nephilidae</taxon>
        <taxon>Trichonephila</taxon>
    </lineage>
</organism>
<accession>A0A8X6VRZ3</accession>
<evidence type="ECO:0000313" key="2">
    <source>
        <dbReference type="Proteomes" id="UP000887159"/>
    </source>
</evidence>
<comment type="caution">
    <text evidence="1">The sequence shown here is derived from an EMBL/GenBank/DDBJ whole genome shotgun (WGS) entry which is preliminary data.</text>
</comment>
<dbReference type="EMBL" id="BMAU01021354">
    <property type="protein sequence ID" value="GFY19914.1"/>
    <property type="molecule type" value="Genomic_DNA"/>
</dbReference>